<keyword evidence="2" id="KW-1185">Reference proteome</keyword>
<organism evidence="1 2">
    <name type="scientific">Heliocybe sulcata</name>
    <dbReference type="NCBI Taxonomy" id="5364"/>
    <lineage>
        <taxon>Eukaryota</taxon>
        <taxon>Fungi</taxon>
        <taxon>Dikarya</taxon>
        <taxon>Basidiomycota</taxon>
        <taxon>Agaricomycotina</taxon>
        <taxon>Agaricomycetes</taxon>
        <taxon>Gloeophyllales</taxon>
        <taxon>Gloeophyllaceae</taxon>
        <taxon>Heliocybe</taxon>
    </lineage>
</organism>
<gene>
    <name evidence="1" type="ORF">OE88DRAFT_386329</name>
</gene>
<name>A0A5C3N7M2_9AGAM</name>
<sequence>MNSVREDSHTSPYDSFLGDTPLVFHSSPRKRRRDCMRCRTLCAMASGNRRRSKCPNAPSPTVLLSTAVYREKSISISLAIGITDLAPPNSAFDTSLVKRDLVLNAGRSSIYPRTTYIRYVGKAIQSFCASAGQLRMPVHRGSYEFLNSQSGGRSRRCHCDRPGDAPPLSWKLNHYCFRWEENLLYMRNGDCQYDSGGSRIFLADICF</sequence>
<dbReference type="Proteomes" id="UP000305948">
    <property type="component" value="Unassembled WGS sequence"/>
</dbReference>
<evidence type="ECO:0000313" key="2">
    <source>
        <dbReference type="Proteomes" id="UP000305948"/>
    </source>
</evidence>
<dbReference type="AlphaFoldDB" id="A0A5C3N7M2"/>
<dbReference type="EMBL" id="ML213515">
    <property type="protein sequence ID" value="TFK49801.1"/>
    <property type="molecule type" value="Genomic_DNA"/>
</dbReference>
<evidence type="ECO:0000313" key="1">
    <source>
        <dbReference type="EMBL" id="TFK49801.1"/>
    </source>
</evidence>
<proteinExistence type="predicted"/>
<accession>A0A5C3N7M2</accession>
<reference evidence="1 2" key="1">
    <citation type="journal article" date="2019" name="Nat. Ecol. Evol.">
        <title>Megaphylogeny resolves global patterns of mushroom evolution.</title>
        <authorList>
            <person name="Varga T."/>
            <person name="Krizsan K."/>
            <person name="Foldi C."/>
            <person name="Dima B."/>
            <person name="Sanchez-Garcia M."/>
            <person name="Sanchez-Ramirez S."/>
            <person name="Szollosi G.J."/>
            <person name="Szarkandi J.G."/>
            <person name="Papp V."/>
            <person name="Albert L."/>
            <person name="Andreopoulos W."/>
            <person name="Angelini C."/>
            <person name="Antonin V."/>
            <person name="Barry K.W."/>
            <person name="Bougher N.L."/>
            <person name="Buchanan P."/>
            <person name="Buyck B."/>
            <person name="Bense V."/>
            <person name="Catcheside P."/>
            <person name="Chovatia M."/>
            <person name="Cooper J."/>
            <person name="Damon W."/>
            <person name="Desjardin D."/>
            <person name="Finy P."/>
            <person name="Geml J."/>
            <person name="Haridas S."/>
            <person name="Hughes K."/>
            <person name="Justo A."/>
            <person name="Karasinski D."/>
            <person name="Kautmanova I."/>
            <person name="Kiss B."/>
            <person name="Kocsube S."/>
            <person name="Kotiranta H."/>
            <person name="LaButti K.M."/>
            <person name="Lechner B.E."/>
            <person name="Liimatainen K."/>
            <person name="Lipzen A."/>
            <person name="Lukacs Z."/>
            <person name="Mihaltcheva S."/>
            <person name="Morgado L.N."/>
            <person name="Niskanen T."/>
            <person name="Noordeloos M.E."/>
            <person name="Ohm R.A."/>
            <person name="Ortiz-Santana B."/>
            <person name="Ovrebo C."/>
            <person name="Racz N."/>
            <person name="Riley R."/>
            <person name="Savchenko A."/>
            <person name="Shiryaev A."/>
            <person name="Soop K."/>
            <person name="Spirin V."/>
            <person name="Szebenyi C."/>
            <person name="Tomsovsky M."/>
            <person name="Tulloss R.E."/>
            <person name="Uehling J."/>
            <person name="Grigoriev I.V."/>
            <person name="Vagvolgyi C."/>
            <person name="Papp T."/>
            <person name="Martin F.M."/>
            <person name="Miettinen O."/>
            <person name="Hibbett D.S."/>
            <person name="Nagy L.G."/>
        </authorList>
    </citation>
    <scope>NUCLEOTIDE SEQUENCE [LARGE SCALE GENOMIC DNA]</scope>
    <source>
        <strain evidence="1 2">OMC1185</strain>
    </source>
</reference>
<protein>
    <submittedName>
        <fullName evidence="1">Uncharacterized protein</fullName>
    </submittedName>
</protein>